<keyword evidence="12" id="KW-1185">Reference proteome</keyword>
<evidence type="ECO:0000256" key="5">
    <source>
        <dbReference type="ARBA" id="ARBA00022692"/>
    </source>
</evidence>
<dbReference type="PANTHER" id="PTHR33451:SF5">
    <property type="entry name" value="NA+_H+ ANTIPORTER"/>
    <property type="match status" value="1"/>
</dbReference>
<evidence type="ECO:0000256" key="9">
    <source>
        <dbReference type="SAM" id="Phobius"/>
    </source>
</evidence>
<dbReference type="AlphaFoldDB" id="A0A0K8QIL8"/>
<keyword evidence="5 9" id="KW-0812">Transmembrane</keyword>
<evidence type="ECO:0000313" key="12">
    <source>
        <dbReference type="Proteomes" id="UP000253740"/>
    </source>
</evidence>
<dbReference type="RefSeq" id="WP_062534001.1">
    <property type="nucleotide sequence ID" value="NZ_DF970134.1"/>
</dbReference>
<keyword evidence="4" id="KW-1003">Cell membrane</keyword>
<gene>
    <name evidence="11" type="ORF">MBSD_n0072</name>
</gene>
<evidence type="ECO:0000256" key="4">
    <source>
        <dbReference type="ARBA" id="ARBA00022475"/>
    </source>
</evidence>
<dbReference type="InterPro" id="IPR052180">
    <property type="entry name" value="NhaC_Na-H+_Antiporter"/>
</dbReference>
<sequence>MHDRPSARALLPLALFLLLFFGAGLYFSLHGEAMGFYKLRAPVAILPAIALALAFGRRGRRAPADTLLAGMGEPNVMLMCLIFLLAGAFARVSRAIGGVDAAVYLGLAVIPPGLVLPGLFAVAALVSLAMGTSMGTIAAVAPIALGLARAAGVDVALAMGTVVGGAMFGDNLSVISDTTIAATRTQGAAMRDKFRENVWIAAPAALATLALLAAMHAGGAGAAPAPAPAALALPYLVVLALAVAGVDVLAVLALGIALAGALGLALKPGYAFATLAGDIYAGFESMVEITLLSMLVGGLGALMREQGGLAWLAQAVARLTRGREGRRAGELGIGALGALADVFTANNTVAVLITGPVAKELAERHGIRPGRSASLLDTFTCVLQGVLPYGAQILLAGSIAGLSPLALAGHVHYCWMLGLATLAGIAFGWPQRRAAAAAEPA</sequence>
<dbReference type="GO" id="GO:0005886">
    <property type="term" value="C:plasma membrane"/>
    <property type="evidence" value="ECO:0007669"/>
    <property type="project" value="UniProtKB-SubCell"/>
</dbReference>
<comment type="similarity">
    <text evidence="8">Belongs to the NhaC Na(+)/H(+) (TC 2.A.35) antiporter family.</text>
</comment>
<accession>A0A0K8QIL8</accession>
<evidence type="ECO:0000256" key="1">
    <source>
        <dbReference type="ARBA" id="ARBA00004651"/>
    </source>
</evidence>
<proteinExistence type="inferred from homology"/>
<evidence type="ECO:0000256" key="7">
    <source>
        <dbReference type="ARBA" id="ARBA00023136"/>
    </source>
</evidence>
<feature type="transmembrane region" description="Helical" evidence="9">
    <location>
        <begin position="235"/>
        <end position="266"/>
    </location>
</feature>
<dbReference type="Proteomes" id="UP000253740">
    <property type="component" value="Unassembled WGS sequence"/>
</dbReference>
<dbReference type="STRING" id="1475481.GCA_000953855_00073"/>
<keyword evidence="6 9" id="KW-1133">Transmembrane helix</keyword>
<feature type="domain" description="Na+/H+ antiporter NhaC-like C-terminal" evidence="10">
    <location>
        <begin position="226"/>
        <end position="403"/>
    </location>
</feature>
<feature type="domain" description="Na+/H+ antiporter NhaC-like C-terminal" evidence="10">
    <location>
        <begin position="76"/>
        <end position="195"/>
    </location>
</feature>
<keyword evidence="3" id="KW-0050">Antiport</keyword>
<evidence type="ECO:0000313" key="11">
    <source>
        <dbReference type="EMBL" id="GAP64790.1"/>
    </source>
</evidence>
<protein>
    <submittedName>
        <fullName evidence="11">Methionine transporter MetT</fullName>
    </submittedName>
</protein>
<evidence type="ECO:0000259" key="10">
    <source>
        <dbReference type="Pfam" id="PF03553"/>
    </source>
</evidence>
<keyword evidence="2" id="KW-0813">Transport</keyword>
<feature type="transmembrane region" description="Helical" evidence="9">
    <location>
        <begin position="198"/>
        <end position="223"/>
    </location>
</feature>
<dbReference type="OrthoDB" id="9762978at2"/>
<dbReference type="Pfam" id="PF03553">
    <property type="entry name" value="Na_H_antiporter"/>
    <property type="match status" value="2"/>
</dbReference>
<feature type="transmembrane region" description="Helical" evidence="9">
    <location>
        <begin position="102"/>
        <end position="126"/>
    </location>
</feature>
<reference evidence="11" key="1">
    <citation type="submission" date="2015-08" db="EMBL/GenBank/DDBJ databases">
        <title>Complete DNA Sequence of Pseudomonas syringae pv. actinidiae, the Causal Agent of Kiwifruit Canker Disease.</title>
        <authorList>
            <person name="Rikkerink E.H.A."/>
            <person name="Fineran P.C."/>
        </authorList>
    </citation>
    <scope>NUCLEOTIDE SEQUENCE</scope>
    <source>
        <strain evidence="11">SkMP5</strain>
    </source>
</reference>
<keyword evidence="7 9" id="KW-0472">Membrane</keyword>
<organism evidence="11">
    <name type="scientific">Mizugakiibacter sediminis</name>
    <dbReference type="NCBI Taxonomy" id="1475481"/>
    <lineage>
        <taxon>Bacteria</taxon>
        <taxon>Pseudomonadati</taxon>
        <taxon>Pseudomonadota</taxon>
        <taxon>Gammaproteobacteria</taxon>
        <taxon>Lysobacterales</taxon>
        <taxon>Rhodanobacteraceae</taxon>
        <taxon>Mizugakiibacter</taxon>
    </lineage>
</organism>
<feature type="transmembrane region" description="Helical" evidence="9">
    <location>
        <begin position="278"/>
        <end position="302"/>
    </location>
</feature>
<comment type="subcellular location">
    <subcellularLocation>
        <location evidence="1">Cell membrane</location>
        <topology evidence="1">Multi-pass membrane protein</topology>
    </subcellularLocation>
</comment>
<evidence type="ECO:0000256" key="6">
    <source>
        <dbReference type="ARBA" id="ARBA00022989"/>
    </source>
</evidence>
<name>A0A0K8QIL8_9GAMM</name>
<feature type="transmembrane region" description="Helical" evidence="9">
    <location>
        <begin position="35"/>
        <end position="55"/>
    </location>
</feature>
<evidence type="ECO:0000256" key="8">
    <source>
        <dbReference type="ARBA" id="ARBA00038435"/>
    </source>
</evidence>
<dbReference type="PANTHER" id="PTHR33451">
    <property type="entry name" value="MALATE-2H(+)/NA(+)-LACTATE ANTIPORTER"/>
    <property type="match status" value="1"/>
</dbReference>
<feature type="transmembrane region" description="Helical" evidence="9">
    <location>
        <begin position="9"/>
        <end position="29"/>
    </location>
</feature>
<feature type="transmembrane region" description="Helical" evidence="9">
    <location>
        <begin position="410"/>
        <end position="429"/>
    </location>
</feature>
<evidence type="ECO:0000256" key="3">
    <source>
        <dbReference type="ARBA" id="ARBA00022449"/>
    </source>
</evidence>
<dbReference type="GO" id="GO:0015297">
    <property type="term" value="F:antiporter activity"/>
    <property type="evidence" value="ECO:0007669"/>
    <property type="project" value="UniProtKB-KW"/>
</dbReference>
<feature type="transmembrane region" description="Helical" evidence="9">
    <location>
        <begin position="76"/>
        <end position="96"/>
    </location>
</feature>
<dbReference type="EMBL" id="DF970134">
    <property type="protein sequence ID" value="GAP64790.1"/>
    <property type="molecule type" value="Genomic_DNA"/>
</dbReference>
<dbReference type="InterPro" id="IPR018461">
    <property type="entry name" value="Na/H_Antiport_NhaC-like_C"/>
</dbReference>
<evidence type="ECO:0000256" key="2">
    <source>
        <dbReference type="ARBA" id="ARBA00022448"/>
    </source>
</evidence>